<gene>
    <name evidence="6" type="ORF">IAC35_06985</name>
</gene>
<dbReference type="InterPro" id="IPR003798">
    <property type="entry name" value="DNA_recombination_RmuC"/>
</dbReference>
<proteinExistence type="inferred from homology"/>
<feature type="compositionally biased region" description="Acidic residues" evidence="5">
    <location>
        <begin position="311"/>
        <end position="324"/>
    </location>
</feature>
<dbReference type="GO" id="GO:0006310">
    <property type="term" value="P:DNA recombination"/>
    <property type="evidence" value="ECO:0007669"/>
    <property type="project" value="UniProtKB-KW"/>
</dbReference>
<comment type="similarity">
    <text evidence="2">Belongs to the RmuC family.</text>
</comment>
<dbReference type="Proteomes" id="UP000886881">
    <property type="component" value="Unassembled WGS sequence"/>
</dbReference>
<dbReference type="PANTHER" id="PTHR30563:SF0">
    <property type="entry name" value="DNA RECOMBINATION PROTEIN RMUC"/>
    <property type="match status" value="1"/>
</dbReference>
<organism evidence="6 7">
    <name type="scientific">Candidatus Cryptobacteroides merdipullorum</name>
    <dbReference type="NCBI Taxonomy" id="2840771"/>
    <lineage>
        <taxon>Bacteria</taxon>
        <taxon>Pseudomonadati</taxon>
        <taxon>Bacteroidota</taxon>
        <taxon>Bacteroidia</taxon>
        <taxon>Bacteroidales</taxon>
        <taxon>Candidatus Cryptobacteroides</taxon>
    </lineage>
</organism>
<evidence type="ECO:0000313" key="7">
    <source>
        <dbReference type="Proteomes" id="UP000886881"/>
    </source>
</evidence>
<comment type="caution">
    <text evidence="6">The sequence shown here is derived from an EMBL/GenBank/DDBJ whole genome shotgun (WGS) entry which is preliminary data.</text>
</comment>
<evidence type="ECO:0000256" key="5">
    <source>
        <dbReference type="SAM" id="MobiDB-lite"/>
    </source>
</evidence>
<comment type="function">
    <text evidence="1">Involved in DNA recombination.</text>
</comment>
<evidence type="ECO:0000256" key="3">
    <source>
        <dbReference type="ARBA" id="ARBA00023054"/>
    </source>
</evidence>
<feature type="non-terminal residue" evidence="6">
    <location>
        <position position="1"/>
    </location>
</feature>
<keyword evidence="4" id="KW-0233">DNA recombination</keyword>
<accession>A0A9D1GQ38</accession>
<keyword evidence="3" id="KW-0175">Coiled coil</keyword>
<evidence type="ECO:0000256" key="1">
    <source>
        <dbReference type="ARBA" id="ARBA00003416"/>
    </source>
</evidence>
<sequence>ANQEKSAAQDATMKQMMDSLMKKSQSVGEEARNLANALAGHSKVQGDFGEMLLVDLLKASGLEEGVHFMTQGVIRDSSGHEIRSDSGAAMIPDVIVYYPDDTELVIDSKLSLTAYMNYVNAESVEERKRWAKEHVASVTRHVDELKTKDYASYIEDGRRKVDYNIMFIPVEGAFRLMLEEAPLLWQRARDARVLIVSQMNLMIVLNMILLSWKQHDQEKNIQKVYDTASELMSQLRNWLDSFVKVGDMLGKAGDAYSEAKKKLMDSNQSVIRKIDKLEKLKIAPRRSAGKLKAGGRTVAGAESVIPKELADGLDDEPENGEESE</sequence>
<reference evidence="6" key="2">
    <citation type="journal article" date="2021" name="PeerJ">
        <title>Extensive microbial diversity within the chicken gut microbiome revealed by metagenomics and culture.</title>
        <authorList>
            <person name="Gilroy R."/>
            <person name="Ravi A."/>
            <person name="Getino M."/>
            <person name="Pursley I."/>
            <person name="Horton D.L."/>
            <person name="Alikhan N.F."/>
            <person name="Baker D."/>
            <person name="Gharbi K."/>
            <person name="Hall N."/>
            <person name="Watson M."/>
            <person name="Adriaenssens E.M."/>
            <person name="Foster-Nyarko E."/>
            <person name="Jarju S."/>
            <person name="Secka A."/>
            <person name="Antonio M."/>
            <person name="Oren A."/>
            <person name="Chaudhuri R.R."/>
            <person name="La Ragione R."/>
            <person name="Hildebrand F."/>
            <person name="Pallen M.J."/>
        </authorList>
    </citation>
    <scope>NUCLEOTIDE SEQUENCE</scope>
    <source>
        <strain evidence="6">ChiHecec2B26-709</strain>
    </source>
</reference>
<evidence type="ECO:0000256" key="2">
    <source>
        <dbReference type="ARBA" id="ARBA00009840"/>
    </source>
</evidence>
<protein>
    <submittedName>
        <fullName evidence="6">DNA recombination protein RmuC</fullName>
    </submittedName>
</protein>
<evidence type="ECO:0000256" key="4">
    <source>
        <dbReference type="ARBA" id="ARBA00023172"/>
    </source>
</evidence>
<dbReference type="EMBL" id="DVLC01000126">
    <property type="protein sequence ID" value="HIT47585.1"/>
    <property type="molecule type" value="Genomic_DNA"/>
</dbReference>
<evidence type="ECO:0000313" key="6">
    <source>
        <dbReference type="EMBL" id="HIT47585.1"/>
    </source>
</evidence>
<dbReference type="PANTHER" id="PTHR30563">
    <property type="entry name" value="DNA RECOMBINATION PROTEIN RMUC"/>
    <property type="match status" value="1"/>
</dbReference>
<dbReference type="Pfam" id="PF02646">
    <property type="entry name" value="RmuC"/>
    <property type="match status" value="1"/>
</dbReference>
<dbReference type="AlphaFoldDB" id="A0A9D1GQ38"/>
<reference evidence="6" key="1">
    <citation type="submission" date="2020-10" db="EMBL/GenBank/DDBJ databases">
        <authorList>
            <person name="Gilroy R."/>
        </authorList>
    </citation>
    <scope>NUCLEOTIDE SEQUENCE</scope>
    <source>
        <strain evidence="6">ChiHecec2B26-709</strain>
    </source>
</reference>
<name>A0A9D1GQ38_9BACT</name>
<feature type="region of interest" description="Disordered" evidence="5">
    <location>
        <begin position="288"/>
        <end position="324"/>
    </location>
</feature>